<keyword evidence="1" id="KW-0812">Transmembrane</keyword>
<keyword evidence="1" id="KW-0472">Membrane</keyword>
<protein>
    <submittedName>
        <fullName evidence="2">Uncharacterized protein</fullName>
    </submittedName>
</protein>
<organism evidence="2 3">
    <name type="scientific">Echria macrotheca</name>
    <dbReference type="NCBI Taxonomy" id="438768"/>
    <lineage>
        <taxon>Eukaryota</taxon>
        <taxon>Fungi</taxon>
        <taxon>Dikarya</taxon>
        <taxon>Ascomycota</taxon>
        <taxon>Pezizomycotina</taxon>
        <taxon>Sordariomycetes</taxon>
        <taxon>Sordariomycetidae</taxon>
        <taxon>Sordariales</taxon>
        <taxon>Schizotheciaceae</taxon>
        <taxon>Echria</taxon>
    </lineage>
</organism>
<feature type="transmembrane region" description="Helical" evidence="1">
    <location>
        <begin position="532"/>
        <end position="553"/>
    </location>
</feature>
<keyword evidence="1" id="KW-1133">Transmembrane helix</keyword>
<evidence type="ECO:0000256" key="1">
    <source>
        <dbReference type="SAM" id="Phobius"/>
    </source>
</evidence>
<sequence length="594" mass="66274">EPDTRGTFRLVVGCLTTLSLCVYTALHLNIPPRPDRVARPSSFSSAMSKKLVWVLLGMFAPELVVYTAWSQWIAARRLTRAIQATNPEWTMTHSFFAVMGGFAVDTRNGGEREYMDGSPRLHLTANGIALLAELGALPAVSAELIRDKSKANRVTKLLVVIQTVWLVVECVARAASRLPLTLLELNTIAHVACAFVAYVLWWNKPLDVEQPVVLACGKGRRPLVAAMCMFSRRNPPDGHDTLRPEIHDILHFVPHQAGEKVMDLAGTLRIARYRNTPGRFVTTPSSLPGPEPMTVVIDDDIGAFRVATERGDDTQGPPKTAITLYSGDVLLPLGFAPNIASTISEDLRQTRYPSHSTSLPRWEADATYDLDHQATLRPAVRMHVDMTTVTRWTLACESLREHEAAWSNYRTVVSQAAVCDDEWYAVYKYRTELPGQADFVAATVPNWPGRHLMPSRHGAFFALCVLLYGGVHATAWNEYFPSEIEACLWHVSSIYVAASGLLWLALKATQIGLAWFRESYLSKKQRASPLSWLNYFVTPLGTVLVLIPMYVIAATSCLYVCARIYLVVEAFISLRDVSPDVYLTPEWTRYLVHF</sequence>
<dbReference type="PANTHER" id="PTHR35043:SF7">
    <property type="entry name" value="TRANSCRIPTION FACTOR DOMAIN-CONTAINING PROTEIN"/>
    <property type="match status" value="1"/>
</dbReference>
<dbReference type="Proteomes" id="UP001239445">
    <property type="component" value="Unassembled WGS sequence"/>
</dbReference>
<evidence type="ECO:0000313" key="3">
    <source>
        <dbReference type="Proteomes" id="UP001239445"/>
    </source>
</evidence>
<feature type="transmembrane region" description="Helical" evidence="1">
    <location>
        <begin position="458"/>
        <end position="476"/>
    </location>
</feature>
<proteinExistence type="predicted"/>
<feature type="non-terminal residue" evidence="2">
    <location>
        <position position="1"/>
    </location>
</feature>
<dbReference type="AlphaFoldDB" id="A0AAJ0B5F3"/>
<accession>A0AAJ0B5F3</accession>
<keyword evidence="3" id="KW-1185">Reference proteome</keyword>
<feature type="transmembrane region" description="Helical" evidence="1">
    <location>
        <begin position="488"/>
        <end position="506"/>
    </location>
</feature>
<evidence type="ECO:0000313" key="2">
    <source>
        <dbReference type="EMBL" id="KAK1749721.1"/>
    </source>
</evidence>
<dbReference type="PANTHER" id="PTHR35043">
    <property type="entry name" value="TRANSCRIPTION FACTOR DOMAIN-CONTAINING PROTEIN"/>
    <property type="match status" value="1"/>
</dbReference>
<reference evidence="2" key="1">
    <citation type="submission" date="2023-06" db="EMBL/GenBank/DDBJ databases">
        <title>Genome-scale phylogeny and comparative genomics of the fungal order Sordariales.</title>
        <authorList>
            <consortium name="Lawrence Berkeley National Laboratory"/>
            <person name="Hensen N."/>
            <person name="Bonometti L."/>
            <person name="Westerberg I."/>
            <person name="Brannstrom I.O."/>
            <person name="Guillou S."/>
            <person name="Cros-Aarteil S."/>
            <person name="Calhoun S."/>
            <person name="Haridas S."/>
            <person name="Kuo A."/>
            <person name="Mondo S."/>
            <person name="Pangilinan J."/>
            <person name="Riley R."/>
            <person name="Labutti K."/>
            <person name="Andreopoulos B."/>
            <person name="Lipzen A."/>
            <person name="Chen C."/>
            <person name="Yanf M."/>
            <person name="Daum C."/>
            <person name="Ng V."/>
            <person name="Clum A."/>
            <person name="Steindorff A."/>
            <person name="Ohm R."/>
            <person name="Martin F."/>
            <person name="Silar P."/>
            <person name="Natvig D."/>
            <person name="Lalanne C."/>
            <person name="Gautier V."/>
            <person name="Ament-Velasquez S.L."/>
            <person name="Kruys A."/>
            <person name="Hutchinson M.I."/>
            <person name="Powell A.J."/>
            <person name="Barry K."/>
            <person name="Miller A.N."/>
            <person name="Grigoriev I.V."/>
            <person name="Debuchy R."/>
            <person name="Gladieux P."/>
            <person name="Thoren M.H."/>
            <person name="Johannesson H."/>
        </authorList>
    </citation>
    <scope>NUCLEOTIDE SEQUENCE</scope>
    <source>
        <strain evidence="2">PSN4</strain>
    </source>
</reference>
<feature type="transmembrane region" description="Helical" evidence="1">
    <location>
        <begin position="6"/>
        <end position="30"/>
    </location>
</feature>
<gene>
    <name evidence="2" type="ORF">QBC47DRAFT_311459</name>
</gene>
<name>A0AAJ0B5F3_9PEZI</name>
<feature type="transmembrane region" description="Helical" evidence="1">
    <location>
        <begin position="51"/>
        <end position="69"/>
    </location>
</feature>
<comment type="caution">
    <text evidence="2">The sequence shown here is derived from an EMBL/GenBank/DDBJ whole genome shotgun (WGS) entry which is preliminary data.</text>
</comment>
<dbReference type="EMBL" id="MU839853">
    <property type="protein sequence ID" value="KAK1749721.1"/>
    <property type="molecule type" value="Genomic_DNA"/>
</dbReference>